<evidence type="ECO:0000313" key="5">
    <source>
        <dbReference type="Proteomes" id="UP000694380"/>
    </source>
</evidence>
<dbReference type="InterPro" id="IPR002514">
    <property type="entry name" value="Transposase_8"/>
</dbReference>
<dbReference type="PROSITE" id="PS51253">
    <property type="entry name" value="HTH_CENPB"/>
    <property type="match status" value="1"/>
</dbReference>
<name>A0A8C3FL07_CHRPI</name>
<dbReference type="Pfam" id="PF03221">
    <property type="entry name" value="HTH_Tnp_Tc5"/>
    <property type="match status" value="1"/>
</dbReference>
<reference evidence="4" key="2">
    <citation type="submission" date="2025-09" db="UniProtKB">
        <authorList>
            <consortium name="Ensembl"/>
        </authorList>
    </citation>
    <scope>IDENTIFICATION</scope>
</reference>
<dbReference type="InterPro" id="IPR050863">
    <property type="entry name" value="CenT-Element_Derived"/>
</dbReference>
<dbReference type="PANTHER" id="PTHR19303">
    <property type="entry name" value="TRANSPOSON"/>
    <property type="match status" value="1"/>
</dbReference>
<dbReference type="Ensembl" id="ENSCPBT00000009864.1">
    <property type="protein sequence ID" value="ENSCPBP00000008194.1"/>
    <property type="gene ID" value="ENSCPBG00000006414.1"/>
</dbReference>
<keyword evidence="2" id="KW-0238">DNA-binding</keyword>
<dbReference type="SUPFAM" id="SSF46689">
    <property type="entry name" value="Homeodomain-like"/>
    <property type="match status" value="2"/>
</dbReference>
<accession>A0A8C3FL07</accession>
<evidence type="ECO:0000256" key="1">
    <source>
        <dbReference type="ARBA" id="ARBA00010881"/>
    </source>
</evidence>
<sequence>MDTPVRKRKSFSAQEKLYALDQLKKGKQQTQLARDLGIRESTLRGWKKEEKLRSLPCILEEETGLQRKKVKFANDESLDSALYQWFVQARSEEVPISGPILKAQAEKFDHLINGNESKFKSSNVWLDTISQVLLSGEIRSADKEAANSNPIELKKLLEESCYTADQVYNCDETDLCSKMLPNRTFAIRTDGHKREGFKQRKDRVTLLFCVNKSGSHKVRPLMIRKARSPRCFHHVNMKALPFEYTNSKNAWIIAPYLKTGSIKLSCQPFGLICENSSRRKKLSSCWIIALPTPQRKILSVVTARLKSLISRRTLLQKSSHWTKASDRYLSKTIVAK</sequence>
<dbReference type="GO" id="GO:0004803">
    <property type="term" value="F:transposase activity"/>
    <property type="evidence" value="ECO:0007669"/>
    <property type="project" value="InterPro"/>
</dbReference>
<dbReference type="AlphaFoldDB" id="A0A8C3FL07"/>
<dbReference type="InterPro" id="IPR006600">
    <property type="entry name" value="HTH_CenpB_DNA-bd_dom"/>
</dbReference>
<keyword evidence="5" id="KW-1185">Reference proteome</keyword>
<evidence type="ECO:0000313" key="4">
    <source>
        <dbReference type="Ensembl" id="ENSCPBP00000008194.1"/>
    </source>
</evidence>
<dbReference type="Gene3D" id="1.10.10.60">
    <property type="entry name" value="Homeodomain-like"/>
    <property type="match status" value="1"/>
</dbReference>
<proteinExistence type="inferred from homology"/>
<dbReference type="GO" id="GO:0006313">
    <property type="term" value="P:DNA transposition"/>
    <property type="evidence" value="ECO:0007669"/>
    <property type="project" value="InterPro"/>
</dbReference>
<feature type="domain" description="HTH CENPB-type" evidence="3">
    <location>
        <begin position="66"/>
        <end position="139"/>
    </location>
</feature>
<dbReference type="GeneTree" id="ENSGT00940000154420"/>
<dbReference type="OMA" id="ICENSSR"/>
<dbReference type="Pfam" id="PF03184">
    <property type="entry name" value="DDE_1"/>
    <property type="match status" value="1"/>
</dbReference>
<dbReference type="InterPro" id="IPR009057">
    <property type="entry name" value="Homeodomain-like_sf"/>
</dbReference>
<dbReference type="Gene3D" id="1.10.10.10">
    <property type="entry name" value="Winged helix-like DNA-binding domain superfamily/Winged helix DNA-binding domain"/>
    <property type="match status" value="1"/>
</dbReference>
<dbReference type="InterPro" id="IPR036388">
    <property type="entry name" value="WH-like_DNA-bd_sf"/>
</dbReference>
<dbReference type="PANTHER" id="PTHR19303:SF73">
    <property type="entry name" value="PROTEIN PDC2"/>
    <property type="match status" value="1"/>
</dbReference>
<evidence type="ECO:0000256" key="2">
    <source>
        <dbReference type="ARBA" id="ARBA00023125"/>
    </source>
</evidence>
<evidence type="ECO:0000259" key="3">
    <source>
        <dbReference type="PROSITE" id="PS51253"/>
    </source>
</evidence>
<dbReference type="Pfam" id="PF01527">
    <property type="entry name" value="HTH_Tnp_1"/>
    <property type="match status" value="1"/>
</dbReference>
<comment type="similarity">
    <text evidence="1">Belongs to the tigger transposable element derived protein family.</text>
</comment>
<dbReference type="GO" id="GO:0005634">
    <property type="term" value="C:nucleus"/>
    <property type="evidence" value="ECO:0007669"/>
    <property type="project" value="TreeGrafter"/>
</dbReference>
<protein>
    <recommendedName>
        <fullName evidence="3">HTH CENPB-type domain-containing protein</fullName>
    </recommendedName>
</protein>
<dbReference type="InterPro" id="IPR004875">
    <property type="entry name" value="DDE_SF_endonuclease_dom"/>
</dbReference>
<dbReference type="GO" id="GO:0003677">
    <property type="term" value="F:DNA binding"/>
    <property type="evidence" value="ECO:0007669"/>
    <property type="project" value="UniProtKB-KW"/>
</dbReference>
<reference evidence="4" key="1">
    <citation type="submission" date="2025-08" db="UniProtKB">
        <authorList>
            <consortium name="Ensembl"/>
        </authorList>
    </citation>
    <scope>IDENTIFICATION</scope>
</reference>
<organism evidence="4 5">
    <name type="scientific">Chrysemys picta bellii</name>
    <name type="common">Western painted turtle</name>
    <name type="synonym">Emys bellii</name>
    <dbReference type="NCBI Taxonomy" id="8478"/>
    <lineage>
        <taxon>Eukaryota</taxon>
        <taxon>Metazoa</taxon>
        <taxon>Chordata</taxon>
        <taxon>Craniata</taxon>
        <taxon>Vertebrata</taxon>
        <taxon>Euteleostomi</taxon>
        <taxon>Archelosauria</taxon>
        <taxon>Testudinata</taxon>
        <taxon>Testudines</taxon>
        <taxon>Cryptodira</taxon>
        <taxon>Durocryptodira</taxon>
        <taxon>Testudinoidea</taxon>
        <taxon>Emydidae</taxon>
        <taxon>Chrysemys</taxon>
    </lineage>
</organism>
<dbReference type="Proteomes" id="UP000694380">
    <property type="component" value="Unplaced"/>
</dbReference>